<dbReference type="SUPFAM" id="SSF49764">
    <property type="entry name" value="HSP20-like chaperones"/>
    <property type="match status" value="1"/>
</dbReference>
<evidence type="ECO:0000256" key="1">
    <source>
        <dbReference type="PROSITE-ProRule" id="PRU00285"/>
    </source>
</evidence>
<feature type="domain" description="SHSP" evidence="3">
    <location>
        <begin position="28"/>
        <end position="141"/>
    </location>
</feature>
<dbReference type="Proteomes" id="UP000198711">
    <property type="component" value="Unassembled WGS sequence"/>
</dbReference>
<evidence type="ECO:0000313" key="4">
    <source>
        <dbReference type="EMBL" id="SDW92526.1"/>
    </source>
</evidence>
<evidence type="ECO:0000256" key="2">
    <source>
        <dbReference type="RuleBase" id="RU003616"/>
    </source>
</evidence>
<dbReference type="PANTHER" id="PTHR11527">
    <property type="entry name" value="HEAT-SHOCK PROTEIN 20 FAMILY MEMBER"/>
    <property type="match status" value="1"/>
</dbReference>
<comment type="caution">
    <text evidence="4">The sequence shown here is derived from an EMBL/GenBank/DDBJ whole genome shotgun (WGS) entry which is preliminary data.</text>
</comment>
<dbReference type="InterPro" id="IPR002068">
    <property type="entry name" value="A-crystallin/Hsp20_dom"/>
</dbReference>
<dbReference type="Pfam" id="PF00011">
    <property type="entry name" value="HSP20"/>
    <property type="match status" value="1"/>
</dbReference>
<dbReference type="CDD" id="cd06464">
    <property type="entry name" value="ACD_sHsps-like"/>
    <property type="match status" value="1"/>
</dbReference>
<evidence type="ECO:0000259" key="3">
    <source>
        <dbReference type="PROSITE" id="PS01031"/>
    </source>
</evidence>
<dbReference type="InterPro" id="IPR008978">
    <property type="entry name" value="HSP20-like_chaperone"/>
</dbReference>
<proteinExistence type="inferred from homology"/>
<dbReference type="AlphaFoldDB" id="A0A8X8ICH7"/>
<dbReference type="PROSITE" id="PS01031">
    <property type="entry name" value="SHSP"/>
    <property type="match status" value="1"/>
</dbReference>
<accession>A0A8X8ICH7</accession>
<gene>
    <name evidence="4" type="ORF">SAMN05444410_10761</name>
</gene>
<evidence type="ECO:0000313" key="5">
    <source>
        <dbReference type="Proteomes" id="UP000198711"/>
    </source>
</evidence>
<organism evidence="4 5">
    <name type="scientific">Hydrobacter penzbergensis</name>
    <dbReference type="NCBI Taxonomy" id="1235997"/>
    <lineage>
        <taxon>Bacteria</taxon>
        <taxon>Pseudomonadati</taxon>
        <taxon>Bacteroidota</taxon>
        <taxon>Chitinophagia</taxon>
        <taxon>Chitinophagales</taxon>
        <taxon>Chitinophagaceae</taxon>
        <taxon>Hydrobacter</taxon>
    </lineage>
</organism>
<reference evidence="4 5" key="1">
    <citation type="submission" date="2016-10" db="EMBL/GenBank/DDBJ databases">
        <authorList>
            <person name="Varghese N."/>
            <person name="Submissions S."/>
        </authorList>
    </citation>
    <scope>NUCLEOTIDE SEQUENCE [LARGE SCALE GENOMIC DNA]</scope>
    <source>
        <strain evidence="4 5">DSM 25353</strain>
    </source>
</reference>
<keyword evidence="5" id="KW-1185">Reference proteome</keyword>
<dbReference type="EMBL" id="FNNO01000007">
    <property type="protein sequence ID" value="SDW92526.1"/>
    <property type="molecule type" value="Genomic_DNA"/>
</dbReference>
<protein>
    <submittedName>
        <fullName evidence="4">HSP20 family protein</fullName>
    </submittedName>
</protein>
<name>A0A8X8ICH7_9BACT</name>
<comment type="similarity">
    <text evidence="1 2">Belongs to the small heat shock protein (HSP20) family.</text>
</comment>
<dbReference type="Gene3D" id="2.60.40.790">
    <property type="match status" value="1"/>
</dbReference>
<sequence>MKESAIYPGEYILLPELEVFLLDTKPAAPANVTMPPINMTETEDCFNIEISLPGVKREDIFIHMHNNTLFLFVLMKKITKEKNERSRMHEFDSNTLKRHIPLPSNVDPGFMSAEYRQGILQLYIPKTTQQSTDKDMQVIVY</sequence>
<dbReference type="InterPro" id="IPR031107">
    <property type="entry name" value="Small_HSP"/>
</dbReference>